<feature type="region of interest" description="Disordered" evidence="1">
    <location>
        <begin position="52"/>
        <end position="104"/>
    </location>
</feature>
<name>A0A397GQJ0_ASPTH</name>
<reference evidence="2" key="1">
    <citation type="submission" date="2018-08" db="EMBL/GenBank/DDBJ databases">
        <title>Draft genome sequence of azole-resistant Aspergillus thermomutatus (Neosartorya pseudofischeri) strain HMR AF 39, isolated from a human nasal aspirate.</title>
        <authorList>
            <person name="Parent-Michaud M."/>
            <person name="Dufresne P.J."/>
            <person name="Fournier E."/>
            <person name="Martineau C."/>
            <person name="Moreira S."/>
            <person name="Perkins V."/>
            <person name="De Repentigny L."/>
            <person name="Dufresne S.F."/>
        </authorList>
    </citation>
    <scope>NUCLEOTIDE SEQUENCE [LARGE SCALE GENOMIC DNA]</scope>
    <source>
        <strain evidence="2">HMR AF 39</strain>
    </source>
</reference>
<dbReference type="STRING" id="41047.A0A397GQJ0"/>
<gene>
    <name evidence="2" type="ORF">CDV56_101221</name>
</gene>
<evidence type="ECO:0008006" key="4">
    <source>
        <dbReference type="Google" id="ProtNLM"/>
    </source>
</evidence>
<comment type="caution">
    <text evidence="2">The sequence shown here is derived from an EMBL/GenBank/DDBJ whole genome shotgun (WGS) entry which is preliminary data.</text>
</comment>
<dbReference type="RefSeq" id="XP_026613061.1">
    <property type="nucleotide sequence ID" value="XM_026754840.1"/>
</dbReference>
<dbReference type="OrthoDB" id="4330117at2759"/>
<proteinExistence type="predicted"/>
<sequence length="548" mass="59035">MDENPARALIKEAGISLQCWTNRQARIVAQDLSLSMPWNFSLYDYVRSTSESFTTQQGASSARGRTRPQTGGTKQELEDVRPDPFCLRRMPPGGRLGRPKGSKNKRTLMQQILNLNKEQPSETQRDTNRSTADVMQWIGSGQHQRQQRQQQLPPPEPDLISFEFDMEHAFDTTIAFGEGESPAGDGSRDLMLDMGQDLSADDDSGLSHQACLAQVLAANSPNSHSVLATDPFAFLSPFLAQTSRALVSGQQLPVSDSGPGQFRAFPSDGSTDPFGTIFPSSNPAPSGYSRASPPISPVSPPSAASNLPSNVRSGCLCLQRLVRLLYHLEELRFPQGHGHGHAARAHQAAGPSADSVLRGVQAAKMPWQGFIHCSVHGDDDGHREALLLFAMSIRILLLAVQKLNSTIRLSQTELSSDIAVSVGDFELMGEAKAEIIGVVIRRALWAITIALQHLWERAGQPTAQTGSELGSSSPPERSSPISILTGSSCKDPPQVRPRAFSAPASTTSFGAEDESVVSLLATLQCTMKTLEQETQASGAGSEPKPSPI</sequence>
<dbReference type="AlphaFoldDB" id="A0A397GQJ0"/>
<evidence type="ECO:0000313" key="2">
    <source>
        <dbReference type="EMBL" id="RHZ51784.1"/>
    </source>
</evidence>
<protein>
    <recommendedName>
        <fullName evidence="4">Aflatoxin regulatory protein domain-containing protein</fullName>
    </recommendedName>
</protein>
<feature type="compositionally biased region" description="Low complexity" evidence="1">
    <location>
        <begin position="466"/>
        <end position="484"/>
    </location>
</feature>
<dbReference type="GeneID" id="38123195"/>
<accession>A0A397GQJ0</accession>
<evidence type="ECO:0000313" key="3">
    <source>
        <dbReference type="Proteomes" id="UP000215305"/>
    </source>
</evidence>
<organism evidence="2 3">
    <name type="scientific">Aspergillus thermomutatus</name>
    <name type="common">Neosartorya pseudofischeri</name>
    <dbReference type="NCBI Taxonomy" id="41047"/>
    <lineage>
        <taxon>Eukaryota</taxon>
        <taxon>Fungi</taxon>
        <taxon>Dikarya</taxon>
        <taxon>Ascomycota</taxon>
        <taxon>Pezizomycotina</taxon>
        <taxon>Eurotiomycetes</taxon>
        <taxon>Eurotiomycetidae</taxon>
        <taxon>Eurotiales</taxon>
        <taxon>Aspergillaceae</taxon>
        <taxon>Aspergillus</taxon>
        <taxon>Aspergillus subgen. Fumigati</taxon>
    </lineage>
</organism>
<feature type="region of interest" description="Disordered" evidence="1">
    <location>
        <begin position="462"/>
        <end position="513"/>
    </location>
</feature>
<keyword evidence="3" id="KW-1185">Reference proteome</keyword>
<dbReference type="Proteomes" id="UP000215305">
    <property type="component" value="Unassembled WGS sequence"/>
</dbReference>
<dbReference type="EMBL" id="NKHU02000144">
    <property type="protein sequence ID" value="RHZ51784.1"/>
    <property type="molecule type" value="Genomic_DNA"/>
</dbReference>
<dbReference type="VEuPathDB" id="FungiDB:CDV56_101221"/>
<evidence type="ECO:0000256" key="1">
    <source>
        <dbReference type="SAM" id="MobiDB-lite"/>
    </source>
</evidence>
<feature type="region of interest" description="Disordered" evidence="1">
    <location>
        <begin position="263"/>
        <end position="304"/>
    </location>
</feature>